<dbReference type="Proteomes" id="UP000285120">
    <property type="component" value="Unassembled WGS sequence"/>
</dbReference>
<feature type="transmembrane region" description="Helical" evidence="1">
    <location>
        <begin position="284"/>
        <end position="304"/>
    </location>
</feature>
<feature type="transmembrane region" description="Helical" evidence="1">
    <location>
        <begin position="840"/>
        <end position="861"/>
    </location>
</feature>
<feature type="transmembrane region" description="Helical" evidence="1">
    <location>
        <begin position="241"/>
        <end position="264"/>
    </location>
</feature>
<reference evidence="2 3" key="1">
    <citation type="submission" date="2018-09" db="EMBL/GenBank/DDBJ databases">
        <title>Genomic Encyclopedia of Archaeal and Bacterial Type Strains, Phase II (KMG-II): from individual species to whole genera.</title>
        <authorList>
            <person name="Goeker M."/>
        </authorList>
    </citation>
    <scope>NUCLEOTIDE SEQUENCE [LARGE SCALE GENOMIC DNA]</scope>
    <source>
        <strain evidence="2 3">DSM 17008</strain>
    </source>
</reference>
<dbReference type="EMBL" id="RAPK01000008">
    <property type="protein sequence ID" value="RKD73430.1"/>
    <property type="molecule type" value="Genomic_DNA"/>
</dbReference>
<feature type="transmembrane region" description="Helical" evidence="1">
    <location>
        <begin position="424"/>
        <end position="441"/>
    </location>
</feature>
<organism evidence="2 3">
    <name type="scientific">Sinobaca qinghaiensis</name>
    <dbReference type="NCBI Taxonomy" id="342944"/>
    <lineage>
        <taxon>Bacteria</taxon>
        <taxon>Bacillati</taxon>
        <taxon>Bacillota</taxon>
        <taxon>Bacilli</taxon>
        <taxon>Bacillales</taxon>
        <taxon>Sporolactobacillaceae</taxon>
        <taxon>Sinobaca</taxon>
    </lineage>
</organism>
<keyword evidence="1" id="KW-0472">Membrane</keyword>
<feature type="transmembrane region" description="Helical" evidence="1">
    <location>
        <begin position="61"/>
        <end position="80"/>
    </location>
</feature>
<dbReference type="PANTHER" id="PTHR38454:SF1">
    <property type="entry name" value="INTEGRAL MEMBRANE PROTEIN"/>
    <property type="match status" value="1"/>
</dbReference>
<feature type="transmembrane region" description="Helical" evidence="1">
    <location>
        <begin position="372"/>
        <end position="389"/>
    </location>
</feature>
<comment type="caution">
    <text evidence="2">The sequence shown here is derived from an EMBL/GenBank/DDBJ whole genome shotgun (WGS) entry which is preliminary data.</text>
</comment>
<keyword evidence="1" id="KW-1133">Transmembrane helix</keyword>
<dbReference type="AlphaFoldDB" id="A0A419V4K1"/>
<name>A0A419V4K1_9BACL</name>
<evidence type="ECO:0000256" key="1">
    <source>
        <dbReference type="SAM" id="Phobius"/>
    </source>
</evidence>
<keyword evidence="3" id="KW-1185">Reference proteome</keyword>
<feature type="transmembrane region" description="Helical" evidence="1">
    <location>
        <begin position="85"/>
        <end position="103"/>
    </location>
</feature>
<dbReference type="RefSeq" id="WP_120192923.1">
    <property type="nucleotide sequence ID" value="NZ_RAPK01000008.1"/>
</dbReference>
<feature type="transmembrane region" description="Helical" evidence="1">
    <location>
        <begin position="401"/>
        <end position="419"/>
    </location>
</feature>
<accession>A0A419V4K1</accession>
<proteinExistence type="predicted"/>
<gene>
    <name evidence="2" type="ORF">ATL39_1724</name>
</gene>
<sequence>MNNKRKITILVAAAFAAAFFSHFFFLREWWNESYMLGPNDGLNQIAPFKELLYNEYTNGNFFYSFSFGMGAGIYSQLGYYYSTNLVYLFSVAVVFLLDTTGIIDSPDALFWAQANVWISVLRVTAIILITTAVFRYMRIQTVPAFVGASLYAVSSIYFRHVVFWEFFADAMLWVPLLIFGVEKIIREKQPAWFVIAVALTVFSNFYFAYINLIFIGMYILARWLIRLEKKEAPLKKQLKHYTLGGLLGFGMGSPGFIPAAYGYFNNYRPPYEEIIPLWDFSDNVLFTSLTLLLPAIFLLFIWIGSFYKNKLFLLFASISLFLIILHFSPLAGSVFNGFSAPRNRFEYLASFTIGGMTAVGLQLLTKVKKSQLIAAGILALITYAVVYAVGDIAEENTNQGLLVLIQAVVTAAAFVLFGWFRRPALGYILLLVIVIGNIVVLNNHQRLELSEGIGVDGVTREYILSGDYMNEEQIRLINRFQAEDETTLPRLDWRGEDVRNNIPLIQGFYGTSAYSSIQNQKMLFLYYEDLEIDMEWESVSRYSGFGDRANLYSDLRGKYLMHAKENEDEVVPYGFEKYMENDNYVIYENTNVLPFIQTTRTIYDKEEILNRSIPEREQAMLSGIILEDPQEAATLPDNSPDILDEAEVVPVNGDYSNGQLTITEEEGGLDIVLGEESEAWEDLYVSFYLENNDQNAPGFLVEVNEFRTDRKPYDSLYRTGVKDITVRVDSADTVSIRLPEGSYTLDELELAGETYETLEQAAASETHEDEEVTIDGNRMSLQFDNTENDTHLTLPVPHELGWSVKVNGEAREVLETNFAFLGTEIEPGENTIEFVYYPPFFRICFIVSLAAFIITALWGMYKWKQKKNSKEPFRY</sequence>
<protein>
    <submittedName>
        <fullName evidence="2">Putative membrane protein YfhO</fullName>
    </submittedName>
</protein>
<dbReference type="InterPro" id="IPR018580">
    <property type="entry name" value="Uncharacterised_YfhO"/>
</dbReference>
<feature type="transmembrane region" description="Helical" evidence="1">
    <location>
        <begin position="347"/>
        <end position="365"/>
    </location>
</feature>
<feature type="transmembrane region" description="Helical" evidence="1">
    <location>
        <begin position="7"/>
        <end position="26"/>
    </location>
</feature>
<feature type="transmembrane region" description="Helical" evidence="1">
    <location>
        <begin position="191"/>
        <end position="220"/>
    </location>
</feature>
<dbReference type="Pfam" id="PF09586">
    <property type="entry name" value="YfhO"/>
    <property type="match status" value="1"/>
</dbReference>
<dbReference type="PANTHER" id="PTHR38454">
    <property type="entry name" value="INTEGRAL MEMBRANE PROTEIN-RELATED"/>
    <property type="match status" value="1"/>
</dbReference>
<dbReference type="OrthoDB" id="9815466at2"/>
<feature type="transmembrane region" description="Helical" evidence="1">
    <location>
        <begin position="115"/>
        <end position="136"/>
    </location>
</feature>
<evidence type="ECO:0000313" key="3">
    <source>
        <dbReference type="Proteomes" id="UP000285120"/>
    </source>
</evidence>
<evidence type="ECO:0000313" key="2">
    <source>
        <dbReference type="EMBL" id="RKD73430.1"/>
    </source>
</evidence>
<keyword evidence="1" id="KW-0812">Transmembrane</keyword>
<feature type="transmembrane region" description="Helical" evidence="1">
    <location>
        <begin position="311"/>
        <end position="335"/>
    </location>
</feature>